<name>A0A0A8Z769_ARUDO</name>
<accession>A0A0A8Z769</accession>
<reference evidence="1" key="1">
    <citation type="submission" date="2014-09" db="EMBL/GenBank/DDBJ databases">
        <authorList>
            <person name="Magalhaes I.L.F."/>
            <person name="Oliveira U."/>
            <person name="Santos F.R."/>
            <person name="Vidigal T.H.D.A."/>
            <person name="Brescovit A.D."/>
            <person name="Santos A.J."/>
        </authorList>
    </citation>
    <scope>NUCLEOTIDE SEQUENCE</scope>
    <source>
        <tissue evidence="1">Shoot tissue taken approximately 20 cm above the soil surface</tissue>
    </source>
</reference>
<dbReference type="EMBL" id="GBRH01264367">
    <property type="protein sequence ID" value="JAD33528.1"/>
    <property type="molecule type" value="Transcribed_RNA"/>
</dbReference>
<sequence>MPPSRRDLAAEFGLCSPPSVRILCSAGNLVTV</sequence>
<reference evidence="1" key="2">
    <citation type="journal article" date="2015" name="Data Brief">
        <title>Shoot transcriptome of the giant reed, Arundo donax.</title>
        <authorList>
            <person name="Barrero R.A."/>
            <person name="Guerrero F.D."/>
            <person name="Moolhuijzen P."/>
            <person name="Goolsby J.A."/>
            <person name="Tidwell J."/>
            <person name="Bellgard S.E."/>
            <person name="Bellgard M.I."/>
        </authorList>
    </citation>
    <scope>NUCLEOTIDE SEQUENCE</scope>
    <source>
        <tissue evidence="1">Shoot tissue taken approximately 20 cm above the soil surface</tissue>
    </source>
</reference>
<proteinExistence type="predicted"/>
<protein>
    <submittedName>
        <fullName evidence="1">Uncharacterized protein</fullName>
    </submittedName>
</protein>
<evidence type="ECO:0000313" key="1">
    <source>
        <dbReference type="EMBL" id="JAD33528.1"/>
    </source>
</evidence>
<dbReference type="AlphaFoldDB" id="A0A0A8Z769"/>
<organism evidence="1">
    <name type="scientific">Arundo donax</name>
    <name type="common">Giant reed</name>
    <name type="synonym">Donax arundinaceus</name>
    <dbReference type="NCBI Taxonomy" id="35708"/>
    <lineage>
        <taxon>Eukaryota</taxon>
        <taxon>Viridiplantae</taxon>
        <taxon>Streptophyta</taxon>
        <taxon>Embryophyta</taxon>
        <taxon>Tracheophyta</taxon>
        <taxon>Spermatophyta</taxon>
        <taxon>Magnoliopsida</taxon>
        <taxon>Liliopsida</taxon>
        <taxon>Poales</taxon>
        <taxon>Poaceae</taxon>
        <taxon>PACMAD clade</taxon>
        <taxon>Arundinoideae</taxon>
        <taxon>Arundineae</taxon>
        <taxon>Arundo</taxon>
    </lineage>
</organism>